<dbReference type="Gene3D" id="1.10.10.60">
    <property type="entry name" value="Homeodomain-like"/>
    <property type="match status" value="2"/>
</dbReference>
<dbReference type="Gene3D" id="2.60.120.10">
    <property type="entry name" value="Jelly Rolls"/>
    <property type="match status" value="1"/>
</dbReference>
<dbReference type="InterPro" id="IPR018060">
    <property type="entry name" value="HTH_AraC"/>
</dbReference>
<gene>
    <name evidence="5" type="ORF">H9728_05735</name>
</gene>
<dbReference type="InterPro" id="IPR009057">
    <property type="entry name" value="Homeodomain-like_sf"/>
</dbReference>
<dbReference type="PANTHER" id="PTHR43280">
    <property type="entry name" value="ARAC-FAMILY TRANSCRIPTIONAL REGULATOR"/>
    <property type="match status" value="1"/>
</dbReference>
<keyword evidence="2" id="KW-0238">DNA-binding</keyword>
<dbReference type="InterPro" id="IPR018062">
    <property type="entry name" value="HTH_AraC-typ_CS"/>
</dbReference>
<name>A0A9D2CGV9_9FIRM</name>
<evidence type="ECO:0000256" key="3">
    <source>
        <dbReference type="ARBA" id="ARBA00023163"/>
    </source>
</evidence>
<feature type="domain" description="HTH araC/xylS-type" evidence="4">
    <location>
        <begin position="193"/>
        <end position="291"/>
    </location>
</feature>
<proteinExistence type="predicted"/>
<sequence>MKEFFQHRIQNVLNIQKIVTIHYFEFPANYKFKGESHNFWEIVYCDGNEVIVTQNDTEVLLKSGEMLIHQPNVFHKISSNGKTCSVFVISFVCMSKALYRLGNYAEKYKIDPHVKHYISNIISEADKTFDLPTFYTKNKKLELLPRPVYGGMQMIKLNLEMLLITLLRSQNEISAPPERPIGVQTKSNESIVDAVKDYLSQNIYNKIDLENISHFFNYGKTFLCTRFKKETGLTIFQYFSQLKIREAKKLIRENKYTFAQLADMLNFSSPSHFATAFEKYAKVSLSQYRNSVKT</sequence>
<dbReference type="GO" id="GO:0003700">
    <property type="term" value="F:DNA-binding transcription factor activity"/>
    <property type="evidence" value="ECO:0007669"/>
    <property type="project" value="InterPro"/>
</dbReference>
<dbReference type="Pfam" id="PF12833">
    <property type="entry name" value="HTH_18"/>
    <property type="match status" value="1"/>
</dbReference>
<dbReference type="EMBL" id="DXCO01000037">
    <property type="protein sequence ID" value="HIY78527.1"/>
    <property type="molecule type" value="Genomic_DNA"/>
</dbReference>
<evidence type="ECO:0000256" key="2">
    <source>
        <dbReference type="ARBA" id="ARBA00023125"/>
    </source>
</evidence>
<dbReference type="InterPro" id="IPR014710">
    <property type="entry name" value="RmlC-like_jellyroll"/>
</dbReference>
<dbReference type="SUPFAM" id="SSF51215">
    <property type="entry name" value="Regulatory protein AraC"/>
    <property type="match status" value="1"/>
</dbReference>
<dbReference type="PROSITE" id="PS01124">
    <property type="entry name" value="HTH_ARAC_FAMILY_2"/>
    <property type="match status" value="1"/>
</dbReference>
<dbReference type="GO" id="GO:0043565">
    <property type="term" value="F:sequence-specific DNA binding"/>
    <property type="evidence" value="ECO:0007669"/>
    <property type="project" value="InterPro"/>
</dbReference>
<protein>
    <submittedName>
        <fullName evidence="5">AraC family transcriptional regulator</fullName>
    </submittedName>
</protein>
<dbReference type="InterPro" id="IPR037923">
    <property type="entry name" value="HTH-like"/>
</dbReference>
<dbReference type="PROSITE" id="PS00041">
    <property type="entry name" value="HTH_ARAC_FAMILY_1"/>
    <property type="match status" value="1"/>
</dbReference>
<reference evidence="5" key="2">
    <citation type="submission" date="2021-04" db="EMBL/GenBank/DDBJ databases">
        <authorList>
            <person name="Gilroy R."/>
        </authorList>
    </citation>
    <scope>NUCLEOTIDE SEQUENCE</scope>
    <source>
        <strain evidence="5">CHK199-9574</strain>
    </source>
</reference>
<keyword evidence="1" id="KW-0805">Transcription regulation</keyword>
<dbReference type="SUPFAM" id="SSF46689">
    <property type="entry name" value="Homeodomain-like"/>
    <property type="match status" value="2"/>
</dbReference>
<reference evidence="5" key="1">
    <citation type="journal article" date="2021" name="PeerJ">
        <title>Extensive microbial diversity within the chicken gut microbiome revealed by metagenomics and culture.</title>
        <authorList>
            <person name="Gilroy R."/>
            <person name="Ravi A."/>
            <person name="Getino M."/>
            <person name="Pursley I."/>
            <person name="Horton D.L."/>
            <person name="Alikhan N.F."/>
            <person name="Baker D."/>
            <person name="Gharbi K."/>
            <person name="Hall N."/>
            <person name="Watson M."/>
            <person name="Adriaenssens E.M."/>
            <person name="Foster-Nyarko E."/>
            <person name="Jarju S."/>
            <person name="Secka A."/>
            <person name="Antonio M."/>
            <person name="Oren A."/>
            <person name="Chaudhuri R.R."/>
            <person name="La Ragione R."/>
            <person name="Hildebrand F."/>
            <person name="Pallen M.J."/>
        </authorList>
    </citation>
    <scope>NUCLEOTIDE SEQUENCE</scope>
    <source>
        <strain evidence="5">CHK199-9574</strain>
    </source>
</reference>
<dbReference type="SMART" id="SM00342">
    <property type="entry name" value="HTH_ARAC"/>
    <property type="match status" value="1"/>
</dbReference>
<evidence type="ECO:0000313" key="6">
    <source>
        <dbReference type="Proteomes" id="UP000824135"/>
    </source>
</evidence>
<dbReference type="Proteomes" id="UP000824135">
    <property type="component" value="Unassembled WGS sequence"/>
</dbReference>
<dbReference type="PANTHER" id="PTHR43280:SF2">
    <property type="entry name" value="HTH-TYPE TRANSCRIPTIONAL REGULATOR EXSA"/>
    <property type="match status" value="1"/>
</dbReference>
<evidence type="ECO:0000313" key="5">
    <source>
        <dbReference type="EMBL" id="HIY78527.1"/>
    </source>
</evidence>
<dbReference type="AlphaFoldDB" id="A0A9D2CGV9"/>
<keyword evidence="3" id="KW-0804">Transcription</keyword>
<organism evidence="5 6">
    <name type="scientific">Candidatus Borkfalkia excrementavium</name>
    <dbReference type="NCBI Taxonomy" id="2838505"/>
    <lineage>
        <taxon>Bacteria</taxon>
        <taxon>Bacillati</taxon>
        <taxon>Bacillota</taxon>
        <taxon>Clostridia</taxon>
        <taxon>Christensenellales</taxon>
        <taxon>Christensenellaceae</taxon>
        <taxon>Candidatus Borkfalkia</taxon>
    </lineage>
</organism>
<evidence type="ECO:0000256" key="1">
    <source>
        <dbReference type="ARBA" id="ARBA00023015"/>
    </source>
</evidence>
<evidence type="ECO:0000259" key="4">
    <source>
        <dbReference type="PROSITE" id="PS01124"/>
    </source>
</evidence>
<accession>A0A9D2CGV9</accession>
<comment type="caution">
    <text evidence="5">The sequence shown here is derived from an EMBL/GenBank/DDBJ whole genome shotgun (WGS) entry which is preliminary data.</text>
</comment>